<protein>
    <submittedName>
        <fullName evidence="6">Uncharacterized protein</fullName>
    </submittedName>
</protein>
<reference evidence="6" key="1">
    <citation type="journal article" date="2014" name="Nat. Genet.">
        <title>Genome and transcriptome of the porcine whipworm Trichuris suis.</title>
        <authorList>
            <person name="Jex A.R."/>
            <person name="Nejsum P."/>
            <person name="Schwarz E.M."/>
            <person name="Hu L."/>
            <person name="Young N.D."/>
            <person name="Hall R.S."/>
            <person name="Korhonen P.K."/>
            <person name="Liao S."/>
            <person name="Thamsborg S."/>
            <person name="Xia J."/>
            <person name="Xu P."/>
            <person name="Wang S."/>
            <person name="Scheerlinck J.P."/>
            <person name="Hofmann A."/>
            <person name="Sternberg P.W."/>
            <person name="Wang J."/>
            <person name="Gasser R.B."/>
        </authorList>
    </citation>
    <scope>NUCLEOTIDE SEQUENCE [LARGE SCALE GENOMIC DNA]</scope>
    <source>
        <strain evidence="6">DCEP-RM93F</strain>
    </source>
</reference>
<evidence type="ECO:0000259" key="5">
    <source>
        <dbReference type="Pfam" id="PF21229"/>
    </source>
</evidence>
<gene>
    <name evidence="6" type="ORF">M514_07137</name>
</gene>
<dbReference type="GO" id="GO:0003677">
    <property type="term" value="F:DNA binding"/>
    <property type="evidence" value="ECO:0007669"/>
    <property type="project" value="UniProtKB-KW"/>
</dbReference>
<organism evidence="6">
    <name type="scientific">Trichuris suis</name>
    <name type="common">pig whipworm</name>
    <dbReference type="NCBI Taxonomy" id="68888"/>
    <lineage>
        <taxon>Eukaryota</taxon>
        <taxon>Metazoa</taxon>
        <taxon>Ecdysozoa</taxon>
        <taxon>Nematoda</taxon>
        <taxon>Enoplea</taxon>
        <taxon>Dorylaimia</taxon>
        <taxon>Trichinellida</taxon>
        <taxon>Trichuridae</taxon>
        <taxon>Trichuris</taxon>
    </lineage>
</organism>
<dbReference type="GO" id="GO:0031491">
    <property type="term" value="F:nucleosome binding"/>
    <property type="evidence" value="ECO:0007669"/>
    <property type="project" value="TreeGrafter"/>
</dbReference>
<dbReference type="InterPro" id="IPR041384">
    <property type="entry name" value="DNTTIP1_dimer"/>
</dbReference>
<feature type="domain" description="TdIF1 C-terminal" evidence="5">
    <location>
        <begin position="256"/>
        <end position="353"/>
    </location>
</feature>
<name>A0A085NPI4_9BILA</name>
<evidence type="ECO:0000256" key="3">
    <source>
        <dbReference type="ARBA" id="ARBA00023242"/>
    </source>
</evidence>
<dbReference type="Pfam" id="PF18192">
    <property type="entry name" value="DNTTIP1_dimer"/>
    <property type="match status" value="1"/>
</dbReference>
<dbReference type="EMBL" id="KL367482">
    <property type="protein sequence ID" value="KFD71380.1"/>
    <property type="molecule type" value="Genomic_DNA"/>
</dbReference>
<dbReference type="Proteomes" id="UP000030758">
    <property type="component" value="Unassembled WGS sequence"/>
</dbReference>
<dbReference type="PANTHER" id="PTHR23399:SF2">
    <property type="entry name" value="DEOXYNUCLEOTIDYLTRANSFERASE TERMINAL-INTERACTING PROTEIN 1"/>
    <property type="match status" value="1"/>
</dbReference>
<sequence>MEYFYPLLLFPGCYDVILKIHPIVRYGQGSMEGIAEKVEQSSNSDSSSEPSKHPFNKRMLIVKRYLALRKFNPKEFGRVTNERYLNQATAAKAGLNALRKIYQPAINEEIREVVQRYADQVFAPAVRNVCQNVDGTCSQQLLHTVCRNVLEEAKQLFPLSQNEGLARKINDRPHRSPAEVYGEHRKRTNAYLQEVPYGNGVCKSESEMSEGSPLTDVSQSRYLNYSNKRIRTKLASKIESTNTVLEKWNPSRLTENSEFVLGPQANSALGFAAQRGRIYTKYPSLFKYIGDNDDRQWLIDQKLKRMKNGGKVFLVLLEDIIELASTPECRNNPEVDLSMLEPFKLPLRILDKVKYAMAEVYNGMKMSSSASRSRWTDGLVRYDPVC</sequence>
<dbReference type="Pfam" id="PF21229">
    <property type="entry name" value="TdIF1_2nd"/>
    <property type="match status" value="1"/>
</dbReference>
<dbReference type="InterPro" id="IPR026064">
    <property type="entry name" value="TdIF1"/>
</dbReference>
<keyword evidence="2" id="KW-0238">DNA-binding</keyword>
<evidence type="ECO:0000256" key="2">
    <source>
        <dbReference type="ARBA" id="ARBA00023125"/>
    </source>
</evidence>
<dbReference type="AlphaFoldDB" id="A0A085NPI4"/>
<accession>A0A085NPI4</accession>
<proteinExistence type="predicted"/>
<keyword evidence="3" id="KW-0539">Nucleus</keyword>
<dbReference type="GO" id="GO:0005634">
    <property type="term" value="C:nucleus"/>
    <property type="evidence" value="ECO:0007669"/>
    <property type="project" value="UniProtKB-SubCell"/>
</dbReference>
<dbReference type="InterPro" id="IPR049121">
    <property type="entry name" value="TdIF1_C"/>
</dbReference>
<evidence type="ECO:0000259" key="4">
    <source>
        <dbReference type="Pfam" id="PF18192"/>
    </source>
</evidence>
<feature type="domain" description="DNTTIP1 dimerisation" evidence="4">
    <location>
        <begin position="95"/>
        <end position="157"/>
    </location>
</feature>
<evidence type="ECO:0000256" key="1">
    <source>
        <dbReference type="ARBA" id="ARBA00004123"/>
    </source>
</evidence>
<dbReference type="PANTHER" id="PTHR23399">
    <property type="entry name" value="DEOXYNUCLEOTIDYLTRANSFERASE TERMINAL-INTERACTING PROTEIN 1"/>
    <property type="match status" value="1"/>
</dbReference>
<comment type="subcellular location">
    <subcellularLocation>
        <location evidence="1">Nucleus</location>
    </subcellularLocation>
</comment>
<evidence type="ECO:0000313" key="6">
    <source>
        <dbReference type="EMBL" id="KFD71380.1"/>
    </source>
</evidence>